<dbReference type="EMBL" id="MCOG01000193">
    <property type="protein sequence ID" value="ORY27382.1"/>
    <property type="molecule type" value="Genomic_DNA"/>
</dbReference>
<dbReference type="Proteomes" id="UP000193920">
    <property type="component" value="Unassembled WGS sequence"/>
</dbReference>
<keyword evidence="1" id="KW-0472">Membrane</keyword>
<dbReference type="AlphaFoldDB" id="A0A1Y2AXU2"/>
<keyword evidence="3" id="KW-1185">Reference proteome</keyword>
<organism evidence="2 3">
    <name type="scientific">Neocallimastix californiae</name>
    <dbReference type="NCBI Taxonomy" id="1754190"/>
    <lineage>
        <taxon>Eukaryota</taxon>
        <taxon>Fungi</taxon>
        <taxon>Fungi incertae sedis</taxon>
        <taxon>Chytridiomycota</taxon>
        <taxon>Chytridiomycota incertae sedis</taxon>
        <taxon>Neocallimastigomycetes</taxon>
        <taxon>Neocallimastigales</taxon>
        <taxon>Neocallimastigaceae</taxon>
        <taxon>Neocallimastix</taxon>
    </lineage>
</organism>
<comment type="caution">
    <text evidence="2">The sequence shown here is derived from an EMBL/GenBank/DDBJ whole genome shotgun (WGS) entry which is preliminary data.</text>
</comment>
<gene>
    <name evidence="2" type="ORF">LY90DRAFT_705892</name>
</gene>
<name>A0A1Y2AXU2_9FUNG</name>
<proteinExistence type="predicted"/>
<evidence type="ECO:0000313" key="3">
    <source>
        <dbReference type="Proteomes" id="UP000193920"/>
    </source>
</evidence>
<protein>
    <submittedName>
        <fullName evidence="2">Uncharacterized protein</fullName>
    </submittedName>
</protein>
<sequence length="76" mass="8822">MEKKDIFLIILCCIISISIISNILEFYTGDDEDKKDKKKRKNIYAKLDRILELIEQDNKGNQNSTSANPYTQINVI</sequence>
<keyword evidence="1" id="KW-1133">Transmembrane helix</keyword>
<accession>A0A1Y2AXU2</accession>
<feature type="transmembrane region" description="Helical" evidence="1">
    <location>
        <begin position="6"/>
        <end position="28"/>
    </location>
</feature>
<evidence type="ECO:0000256" key="1">
    <source>
        <dbReference type="SAM" id="Phobius"/>
    </source>
</evidence>
<evidence type="ECO:0000313" key="2">
    <source>
        <dbReference type="EMBL" id="ORY27382.1"/>
    </source>
</evidence>
<reference evidence="2 3" key="1">
    <citation type="submission" date="2016-08" db="EMBL/GenBank/DDBJ databases">
        <title>A Parts List for Fungal Cellulosomes Revealed by Comparative Genomics.</title>
        <authorList>
            <consortium name="DOE Joint Genome Institute"/>
            <person name="Haitjema C.H."/>
            <person name="Gilmore S.P."/>
            <person name="Henske J.K."/>
            <person name="Solomon K.V."/>
            <person name="De Groot R."/>
            <person name="Kuo A."/>
            <person name="Mondo S.J."/>
            <person name="Salamov A.A."/>
            <person name="Labutti K."/>
            <person name="Zhao Z."/>
            <person name="Chiniquy J."/>
            <person name="Barry K."/>
            <person name="Brewer H.M."/>
            <person name="Purvine S.O."/>
            <person name="Wright A.T."/>
            <person name="Boxma B."/>
            <person name="Van Alen T."/>
            <person name="Hackstein J.H."/>
            <person name="Baker S.E."/>
            <person name="Grigoriev I.V."/>
            <person name="O'Malley M.A."/>
        </authorList>
    </citation>
    <scope>NUCLEOTIDE SEQUENCE [LARGE SCALE GENOMIC DNA]</scope>
    <source>
        <strain evidence="2 3">G1</strain>
    </source>
</reference>
<keyword evidence="1" id="KW-0812">Transmembrane</keyword>